<accession>A0A9X1I2G9</accession>
<evidence type="ECO:0000313" key="2">
    <source>
        <dbReference type="EMBL" id="MCB4806711.1"/>
    </source>
</evidence>
<dbReference type="NCBIfam" id="TIGR00229">
    <property type="entry name" value="sensory_box"/>
    <property type="match status" value="1"/>
</dbReference>
<sequence>MLNKTAAEDKPSVFTLDNYKILYDSSPDMLLSVCASTTKILECNNTLAKTLNTSKDKLIGKSVFSIYHHDCIESVENAFKTFIEKGRLNNLELILKNKTPILLKVEAIRNVYGEIIYSNSCLRDISNTKHIKPKVKKKKENDETESLIRAYNSSKKIAQSLKLIKDSAKAIRTQNKTDNDYSKTMKDIERRMENILETLNED</sequence>
<dbReference type="Proteomes" id="UP001139286">
    <property type="component" value="Unassembled WGS sequence"/>
</dbReference>
<dbReference type="InterPro" id="IPR000014">
    <property type="entry name" value="PAS"/>
</dbReference>
<feature type="domain" description="PAS" evidence="1">
    <location>
        <begin position="15"/>
        <end position="86"/>
    </location>
</feature>
<name>A0A9X1I2G9_9FLAO</name>
<dbReference type="SUPFAM" id="SSF55785">
    <property type="entry name" value="PYP-like sensor domain (PAS domain)"/>
    <property type="match status" value="1"/>
</dbReference>
<gene>
    <name evidence="2" type="ORF">LG651_00495</name>
</gene>
<dbReference type="RefSeq" id="WP_226694209.1">
    <property type="nucleotide sequence ID" value="NZ_JAJAPX010000001.1"/>
</dbReference>
<proteinExistence type="predicted"/>
<evidence type="ECO:0000313" key="3">
    <source>
        <dbReference type="Proteomes" id="UP001139286"/>
    </source>
</evidence>
<dbReference type="Gene3D" id="3.30.450.20">
    <property type="entry name" value="PAS domain"/>
    <property type="match status" value="1"/>
</dbReference>
<dbReference type="EMBL" id="JAJAPX010000001">
    <property type="protein sequence ID" value="MCB4806711.1"/>
    <property type="molecule type" value="Genomic_DNA"/>
</dbReference>
<dbReference type="PROSITE" id="PS50112">
    <property type="entry name" value="PAS"/>
    <property type="match status" value="1"/>
</dbReference>
<dbReference type="AlphaFoldDB" id="A0A9X1I2G9"/>
<protein>
    <submittedName>
        <fullName evidence="2">PAS domain-containing protein</fullName>
    </submittedName>
</protein>
<dbReference type="CDD" id="cd00130">
    <property type="entry name" value="PAS"/>
    <property type="match status" value="1"/>
</dbReference>
<comment type="caution">
    <text evidence="2">The sequence shown here is derived from an EMBL/GenBank/DDBJ whole genome shotgun (WGS) entry which is preliminary data.</text>
</comment>
<dbReference type="Pfam" id="PF13426">
    <property type="entry name" value="PAS_9"/>
    <property type="match status" value="1"/>
</dbReference>
<dbReference type="InterPro" id="IPR035965">
    <property type="entry name" value="PAS-like_dom_sf"/>
</dbReference>
<organism evidence="2 3">
    <name type="scientific">Neotamlana sargassicola</name>
    <dbReference type="NCBI Taxonomy" id="2883125"/>
    <lineage>
        <taxon>Bacteria</taxon>
        <taxon>Pseudomonadati</taxon>
        <taxon>Bacteroidota</taxon>
        <taxon>Flavobacteriia</taxon>
        <taxon>Flavobacteriales</taxon>
        <taxon>Flavobacteriaceae</taxon>
        <taxon>Neotamlana</taxon>
    </lineage>
</organism>
<keyword evidence="3" id="KW-1185">Reference proteome</keyword>
<evidence type="ECO:0000259" key="1">
    <source>
        <dbReference type="PROSITE" id="PS50112"/>
    </source>
</evidence>
<reference evidence="2" key="1">
    <citation type="submission" date="2021-10" db="EMBL/GenBank/DDBJ databases">
        <title>Tamlana sargassums sp. nov., and Tamlana laminarinivorans sp. nov., two new bacteria isolated from the brown alga.</title>
        <authorList>
            <person name="Li J."/>
        </authorList>
    </citation>
    <scope>NUCLEOTIDE SEQUENCE</scope>
    <source>
        <strain evidence="2">62-3</strain>
    </source>
</reference>